<dbReference type="PANTHER" id="PTHR11061">
    <property type="entry name" value="RNA M5U METHYLTRANSFERASE"/>
    <property type="match status" value="1"/>
</dbReference>
<comment type="similarity">
    <text evidence="4">Belongs to the class I-like SAM-binding methyltransferase superfamily. RNA M5U methyltransferase family.</text>
</comment>
<evidence type="ECO:0000256" key="5">
    <source>
        <dbReference type="PROSITE-ProRule" id="PRU10015"/>
    </source>
</evidence>
<dbReference type="GO" id="GO:0070041">
    <property type="term" value="F:rRNA (uridine-C5-)-methyltransferase activity"/>
    <property type="evidence" value="ECO:0007669"/>
    <property type="project" value="TreeGrafter"/>
</dbReference>
<dbReference type="Gene3D" id="2.40.50.1070">
    <property type="match status" value="1"/>
</dbReference>
<dbReference type="GO" id="GO:0070475">
    <property type="term" value="P:rRNA base methylation"/>
    <property type="evidence" value="ECO:0007669"/>
    <property type="project" value="TreeGrafter"/>
</dbReference>
<organism evidence="7 8">
    <name type="scientific">Winogradskyella ouciana</name>
    <dbReference type="NCBI Taxonomy" id="2608631"/>
    <lineage>
        <taxon>Bacteria</taxon>
        <taxon>Pseudomonadati</taxon>
        <taxon>Bacteroidota</taxon>
        <taxon>Flavobacteriia</taxon>
        <taxon>Flavobacteriales</taxon>
        <taxon>Flavobacteriaceae</taxon>
        <taxon>Winogradskyella</taxon>
    </lineage>
</organism>
<sequence>MPRRERNKFVKRGQIIEILIEDYAFGGKGIGRIKNEHGEFVVFVPNTLPGQLVKAQVKKSSKKYAECKLLDVLKPSEDEVEMPYQDIPGAPYIQLPIEKQHEYKKQSTLELFKRIGEVADIEDKLDEFVSSPNTFHYRNKMEYGFSAIGYDRELKTDVDEFTLGFKRRGLWWCGENLEKDSGLFDADVENHLKDIREYCKASGLAPWHAPRKEGFFRYFVVRKSYKTNKLLFNLVTTSHDLDQFDLDKFANYLVELFGDRVAGLLHTINDEIGDRTIATTGSINLVYGEDKIVEELLGLNFEISMKSFFQTNPKCAEKLYSKVVEYALENKEAVDNSVVLDLFCGTGTIGQIIASKANNTKIVGVDIVASAIEDAKENAKRNAIEDLKFYAADVGKFLTEHPEYTNKIRTIILDPARAGIAPKTLKKIINLNAERLVYVSCNPATQARDTEQLMGSGYEIKKLSLVDQFPHTAHIETVVLFEAHNGPLANRSN</sequence>
<dbReference type="Gene3D" id="2.40.50.140">
    <property type="entry name" value="Nucleic acid-binding proteins"/>
    <property type="match status" value="1"/>
</dbReference>
<feature type="active site" description="Nucleophile" evidence="4">
    <location>
        <position position="441"/>
    </location>
</feature>
<dbReference type="FunFam" id="3.40.50.150:FF:000009">
    <property type="entry name" value="23S rRNA (Uracil(1939)-C(5))-methyltransferase RlmD"/>
    <property type="match status" value="1"/>
</dbReference>
<dbReference type="PROSITE" id="PS50926">
    <property type="entry name" value="TRAM"/>
    <property type="match status" value="1"/>
</dbReference>
<dbReference type="RefSeq" id="WP_155087764.1">
    <property type="nucleotide sequence ID" value="NZ_WJYA01000003.1"/>
</dbReference>
<dbReference type="PROSITE" id="PS01230">
    <property type="entry name" value="TRMA_1"/>
    <property type="match status" value="1"/>
</dbReference>
<feature type="binding site" evidence="4">
    <location>
        <position position="414"/>
    </location>
    <ligand>
        <name>S-adenosyl-L-methionine</name>
        <dbReference type="ChEBI" id="CHEBI:59789"/>
    </ligand>
</feature>
<proteinExistence type="inferred from homology"/>
<dbReference type="InterPro" id="IPR010280">
    <property type="entry name" value="U5_MeTrfase_fam"/>
</dbReference>
<keyword evidence="3 4" id="KW-0949">S-adenosyl-L-methionine</keyword>
<feature type="binding site" evidence="4">
    <location>
        <position position="366"/>
    </location>
    <ligand>
        <name>S-adenosyl-L-methionine</name>
        <dbReference type="ChEBI" id="CHEBI:59789"/>
    </ligand>
</feature>
<reference evidence="7 8" key="1">
    <citation type="submission" date="2019-11" db="EMBL/GenBank/DDBJ databases">
        <title>Winogradskyella ouciana sp. nov., isolated from the hadal seawater of the Mariana Trench.</title>
        <authorList>
            <person name="Liu R."/>
        </authorList>
    </citation>
    <scope>NUCLEOTIDE SEQUENCE [LARGE SCALE GENOMIC DNA]</scope>
    <source>
        <strain evidence="7 8">ZXX205</strain>
    </source>
</reference>
<feature type="binding site" evidence="4">
    <location>
        <position position="310"/>
    </location>
    <ligand>
        <name>S-adenosyl-L-methionine</name>
        <dbReference type="ChEBI" id="CHEBI:59789"/>
    </ligand>
</feature>
<gene>
    <name evidence="7" type="primary">rlmD</name>
    <name evidence="7" type="ORF">F1003_03155</name>
</gene>
<dbReference type="Pfam" id="PF05958">
    <property type="entry name" value="tRNA_U5-meth_tr"/>
    <property type="match status" value="1"/>
</dbReference>
<dbReference type="SUPFAM" id="SSF50249">
    <property type="entry name" value="Nucleic acid-binding proteins"/>
    <property type="match status" value="1"/>
</dbReference>
<evidence type="ECO:0000313" key="8">
    <source>
        <dbReference type="Proteomes" id="UP000447545"/>
    </source>
</evidence>
<dbReference type="PANTHER" id="PTHR11061:SF30">
    <property type="entry name" value="TRNA (URACIL(54)-C(5))-METHYLTRANSFERASE"/>
    <property type="match status" value="1"/>
</dbReference>
<keyword evidence="1 4" id="KW-0489">Methyltransferase</keyword>
<dbReference type="InterPro" id="IPR030391">
    <property type="entry name" value="MeTrfase_TrmA_CS"/>
</dbReference>
<feature type="binding site" evidence="4">
    <location>
        <position position="343"/>
    </location>
    <ligand>
        <name>S-adenosyl-L-methionine</name>
        <dbReference type="ChEBI" id="CHEBI:59789"/>
    </ligand>
</feature>
<protein>
    <submittedName>
        <fullName evidence="7">23S rRNA (Uracil(1939)-C(5))-methyltransferase RlmD</fullName>
        <ecNumber evidence="7">2.1.1.190</ecNumber>
    </submittedName>
</protein>
<dbReference type="NCBIfam" id="TIGR00479">
    <property type="entry name" value="rumA"/>
    <property type="match status" value="1"/>
</dbReference>
<dbReference type="Pfam" id="PF01938">
    <property type="entry name" value="TRAM"/>
    <property type="match status" value="1"/>
</dbReference>
<dbReference type="InterPro" id="IPR002792">
    <property type="entry name" value="TRAM_dom"/>
</dbReference>
<evidence type="ECO:0000256" key="3">
    <source>
        <dbReference type="ARBA" id="ARBA00022691"/>
    </source>
</evidence>
<keyword evidence="8" id="KW-1185">Reference proteome</keyword>
<evidence type="ECO:0000313" key="7">
    <source>
        <dbReference type="EMBL" id="MTE25920.1"/>
    </source>
</evidence>
<dbReference type="SUPFAM" id="SSF53335">
    <property type="entry name" value="S-adenosyl-L-methionine-dependent methyltransferases"/>
    <property type="match status" value="1"/>
</dbReference>
<evidence type="ECO:0000259" key="6">
    <source>
        <dbReference type="PROSITE" id="PS50926"/>
    </source>
</evidence>
<dbReference type="PROSITE" id="PS51687">
    <property type="entry name" value="SAM_MT_RNA_M5U"/>
    <property type="match status" value="1"/>
</dbReference>
<accession>A0A7K1G9H3</accession>
<evidence type="ECO:0000256" key="1">
    <source>
        <dbReference type="ARBA" id="ARBA00022603"/>
    </source>
</evidence>
<dbReference type="EC" id="2.1.1.190" evidence="7"/>
<feature type="domain" description="TRAM" evidence="6">
    <location>
        <begin position="9"/>
        <end position="71"/>
    </location>
</feature>
<dbReference type="InterPro" id="IPR012340">
    <property type="entry name" value="NA-bd_OB-fold"/>
</dbReference>
<dbReference type="Gene3D" id="3.40.50.150">
    <property type="entry name" value="Vaccinia Virus protein VP39"/>
    <property type="match status" value="1"/>
</dbReference>
<dbReference type="InterPro" id="IPR030390">
    <property type="entry name" value="MeTrfase_TrmA_AS"/>
</dbReference>
<dbReference type="InterPro" id="IPR029063">
    <property type="entry name" value="SAM-dependent_MTases_sf"/>
</dbReference>
<feature type="active site" evidence="5">
    <location>
        <position position="441"/>
    </location>
</feature>
<dbReference type="Proteomes" id="UP000447545">
    <property type="component" value="Unassembled WGS sequence"/>
</dbReference>
<evidence type="ECO:0000256" key="4">
    <source>
        <dbReference type="PROSITE-ProRule" id="PRU01024"/>
    </source>
</evidence>
<keyword evidence="2 4" id="KW-0808">Transferase</keyword>
<comment type="caution">
    <text evidence="7">The sequence shown here is derived from an EMBL/GenBank/DDBJ whole genome shotgun (WGS) entry which is preliminary data.</text>
</comment>
<evidence type="ECO:0000256" key="2">
    <source>
        <dbReference type="ARBA" id="ARBA00022679"/>
    </source>
</evidence>
<dbReference type="PROSITE" id="PS01231">
    <property type="entry name" value="TRMA_2"/>
    <property type="match status" value="1"/>
</dbReference>
<dbReference type="AlphaFoldDB" id="A0A7K1G9H3"/>
<dbReference type="EMBL" id="WJYA01000003">
    <property type="protein sequence ID" value="MTE25920.1"/>
    <property type="molecule type" value="Genomic_DNA"/>
</dbReference>
<name>A0A7K1G9H3_9FLAO</name>
<dbReference type="CDD" id="cd02440">
    <property type="entry name" value="AdoMet_MTases"/>
    <property type="match status" value="1"/>
</dbReference>